<dbReference type="Proteomes" id="UP001159042">
    <property type="component" value="Unassembled WGS sequence"/>
</dbReference>
<keyword evidence="3" id="KW-1185">Reference proteome</keyword>
<accession>A0AAV8W094</accession>
<protein>
    <submittedName>
        <fullName evidence="2">Uncharacterized protein</fullName>
    </submittedName>
</protein>
<feature type="region of interest" description="Disordered" evidence="1">
    <location>
        <begin position="37"/>
        <end position="59"/>
    </location>
</feature>
<comment type="caution">
    <text evidence="2">The sequence shown here is derived from an EMBL/GenBank/DDBJ whole genome shotgun (WGS) entry which is preliminary data.</text>
</comment>
<organism evidence="2 3">
    <name type="scientific">Exocentrus adspersus</name>
    <dbReference type="NCBI Taxonomy" id="1586481"/>
    <lineage>
        <taxon>Eukaryota</taxon>
        <taxon>Metazoa</taxon>
        <taxon>Ecdysozoa</taxon>
        <taxon>Arthropoda</taxon>
        <taxon>Hexapoda</taxon>
        <taxon>Insecta</taxon>
        <taxon>Pterygota</taxon>
        <taxon>Neoptera</taxon>
        <taxon>Endopterygota</taxon>
        <taxon>Coleoptera</taxon>
        <taxon>Polyphaga</taxon>
        <taxon>Cucujiformia</taxon>
        <taxon>Chrysomeloidea</taxon>
        <taxon>Cerambycidae</taxon>
        <taxon>Lamiinae</taxon>
        <taxon>Acanthocinini</taxon>
        <taxon>Exocentrus</taxon>
    </lineage>
</organism>
<dbReference type="EMBL" id="JANEYG010000016">
    <property type="protein sequence ID" value="KAJ8919989.1"/>
    <property type="molecule type" value="Genomic_DNA"/>
</dbReference>
<sequence>MELIDFYYVNIHSLFISFIENKRHMAITLCVIYSKNLPSPSTATPPQIKPEKNTQLSLN</sequence>
<gene>
    <name evidence="2" type="ORF">NQ315_006519</name>
</gene>
<evidence type="ECO:0000313" key="3">
    <source>
        <dbReference type="Proteomes" id="UP001159042"/>
    </source>
</evidence>
<dbReference type="AlphaFoldDB" id="A0AAV8W094"/>
<proteinExistence type="predicted"/>
<reference evidence="2 3" key="1">
    <citation type="journal article" date="2023" name="Insect Mol. Biol.">
        <title>Genome sequencing provides insights into the evolution of gene families encoding plant cell wall-degrading enzymes in longhorned beetles.</title>
        <authorList>
            <person name="Shin N.R."/>
            <person name="Okamura Y."/>
            <person name="Kirsch R."/>
            <person name="Pauchet Y."/>
        </authorList>
    </citation>
    <scope>NUCLEOTIDE SEQUENCE [LARGE SCALE GENOMIC DNA]</scope>
    <source>
        <strain evidence="2">EAD_L_NR</strain>
    </source>
</reference>
<evidence type="ECO:0000256" key="1">
    <source>
        <dbReference type="SAM" id="MobiDB-lite"/>
    </source>
</evidence>
<name>A0AAV8W094_9CUCU</name>
<evidence type="ECO:0000313" key="2">
    <source>
        <dbReference type="EMBL" id="KAJ8919989.1"/>
    </source>
</evidence>